<evidence type="ECO:0000313" key="4">
    <source>
        <dbReference type="Proteomes" id="UP000032614"/>
    </source>
</evidence>
<geneLocation type="plasmid" evidence="2 4">
    <name>pBIL</name>
</geneLocation>
<reference evidence="2 4" key="1">
    <citation type="journal article" date="2015" name="Genome Announc.">
        <title>Complete genome sequences for 59 burkholderia isolates, both pathogenic and near neighbor.</title>
        <authorList>
            <person name="Johnson S.L."/>
            <person name="Bishop-Lilly K.A."/>
            <person name="Ladner J.T."/>
            <person name="Daligault H.E."/>
            <person name="Davenport K.W."/>
            <person name="Jaissle J."/>
            <person name="Frey K.G."/>
            <person name="Koroleva G.I."/>
            <person name="Bruce D.C."/>
            <person name="Coyne S.R."/>
            <person name="Broomall S.M."/>
            <person name="Li P.E."/>
            <person name="Teshima H."/>
            <person name="Gibbons H.S."/>
            <person name="Palacios G.F."/>
            <person name="Rosenzweig C.N."/>
            <person name="Redden C.L."/>
            <person name="Xu Y."/>
            <person name="Minogue T.D."/>
            <person name="Chain P.S."/>
        </authorList>
    </citation>
    <scope>NUCLEOTIDE SEQUENCE [LARGE SCALE GENOMIC DNA]</scope>
    <source>
        <strain evidence="2 4">ATCC BAA-463</strain>
        <plasmid evidence="2 4">pBIL</plasmid>
    </source>
</reference>
<keyword evidence="3" id="KW-0378">Hydrolase</keyword>
<dbReference type="EMBL" id="JACIIK010000011">
    <property type="protein sequence ID" value="MBB6205225.1"/>
    <property type="molecule type" value="Genomic_DNA"/>
</dbReference>
<evidence type="ECO:0000313" key="3">
    <source>
        <dbReference type="EMBL" id="MBB6205225.1"/>
    </source>
</evidence>
<keyword evidence="1" id="KW-1133">Transmembrane helix</keyword>
<dbReference type="EMBL" id="CP010024">
    <property type="protein sequence ID" value="AJZ56171.1"/>
    <property type="molecule type" value="Genomic_DNA"/>
</dbReference>
<gene>
    <name evidence="3" type="ORF">GGD69_006119</name>
    <name evidence="2" type="ORF">OI25_7996</name>
</gene>
<sequence length="230" mass="25496">MTDTATGVWHLLQQVWPSLGVSAVVTPFIAWYVKWRIEQTHAKRLEAWRADLKKNADVELARLRAALDETAARRQALTNGLTQRRFDAIAATVAPLRRLYRAVQVYVNVTGEVGGTARDADRQAVQTAQAQLLEVLDAQSVFLSAETAAQVDAIRRLCEKAARLFLHTVDIAHDMPSGSDVNMWMQITQQIEGDAPLAILTLERDLRALMGDHESTHAGQVTPAQPDQPQ</sequence>
<dbReference type="GeneID" id="66513245"/>
<keyword evidence="2" id="KW-0614">Plasmid</keyword>
<dbReference type="KEGG" id="bfn:OI25_7996"/>
<proteinExistence type="predicted"/>
<protein>
    <submittedName>
        <fullName evidence="3">Pseudouridine-5'-phosphate glycosidase</fullName>
    </submittedName>
</protein>
<dbReference type="Proteomes" id="UP000518681">
    <property type="component" value="Unassembled WGS sequence"/>
</dbReference>
<name>A0AAW3V790_9BURK</name>
<evidence type="ECO:0000313" key="5">
    <source>
        <dbReference type="Proteomes" id="UP000518681"/>
    </source>
</evidence>
<keyword evidence="3" id="KW-0326">Glycosidase</keyword>
<organism evidence="3 5">
    <name type="scientific">Paraburkholderia fungorum</name>
    <dbReference type="NCBI Taxonomy" id="134537"/>
    <lineage>
        <taxon>Bacteria</taxon>
        <taxon>Pseudomonadati</taxon>
        <taxon>Pseudomonadota</taxon>
        <taxon>Betaproteobacteria</taxon>
        <taxon>Burkholderiales</taxon>
        <taxon>Burkholderiaceae</taxon>
        <taxon>Paraburkholderia</taxon>
    </lineage>
</organism>
<evidence type="ECO:0000313" key="2">
    <source>
        <dbReference type="EMBL" id="AJZ56171.1"/>
    </source>
</evidence>
<keyword evidence="1" id="KW-0812">Transmembrane</keyword>
<dbReference type="GO" id="GO:0016798">
    <property type="term" value="F:hydrolase activity, acting on glycosyl bonds"/>
    <property type="evidence" value="ECO:0007669"/>
    <property type="project" value="UniProtKB-KW"/>
</dbReference>
<keyword evidence="1" id="KW-0472">Membrane</keyword>
<accession>A0AAW3V790</accession>
<reference evidence="3 5" key="2">
    <citation type="submission" date="2020-08" db="EMBL/GenBank/DDBJ databases">
        <title>Genomic Encyclopedia of Type Strains, Phase IV (KMG-V): Genome sequencing to study the core and pangenomes of soil and plant-associated prokaryotes.</title>
        <authorList>
            <person name="Whitman W."/>
        </authorList>
    </citation>
    <scope>NUCLEOTIDE SEQUENCE [LARGE SCALE GENOMIC DNA]</scope>
    <source>
        <strain evidence="3 5">SEMIA 4013</strain>
    </source>
</reference>
<dbReference type="RefSeq" id="WP_028199962.1">
    <property type="nucleotide sequence ID" value="NZ_CADFGE010000021.1"/>
</dbReference>
<feature type="transmembrane region" description="Helical" evidence="1">
    <location>
        <begin position="15"/>
        <end position="33"/>
    </location>
</feature>
<dbReference type="AlphaFoldDB" id="A0AAW3V790"/>
<dbReference type="Proteomes" id="UP000032614">
    <property type="component" value="Plasmid pBIL"/>
</dbReference>
<evidence type="ECO:0000256" key="1">
    <source>
        <dbReference type="SAM" id="Phobius"/>
    </source>
</evidence>